<dbReference type="AlphaFoldDB" id="A0A2M7E3H1"/>
<comment type="caution">
    <text evidence="1">The sequence shown here is derived from an EMBL/GenBank/DDBJ whole genome shotgun (WGS) entry which is preliminary data.</text>
</comment>
<dbReference type="EMBL" id="PETM01000075">
    <property type="protein sequence ID" value="PIV62270.1"/>
    <property type="molecule type" value="Genomic_DNA"/>
</dbReference>
<evidence type="ECO:0000313" key="2">
    <source>
        <dbReference type="Proteomes" id="UP000230116"/>
    </source>
</evidence>
<accession>A0A2M7E3H1</accession>
<evidence type="ECO:0000313" key="1">
    <source>
        <dbReference type="EMBL" id="PIV62270.1"/>
    </source>
</evidence>
<organism evidence="1 2">
    <name type="scientific">Candidatus Roizmanbacteria bacterium CG01_land_8_20_14_3_00_33_9</name>
    <dbReference type="NCBI Taxonomy" id="1974843"/>
    <lineage>
        <taxon>Bacteria</taxon>
        <taxon>Candidatus Roizmaniibacteriota</taxon>
    </lineage>
</organism>
<name>A0A2M7E3H1_9BACT</name>
<sequence length="459" mass="51918">MAKEVSQINLNYLGWLKQDDKTSQFLNKANQLLATLPRDTQIKSAEVLNMGFLIERYPTSFESLFIVACAQSEEPLPDDLSKPGLDSIMGIPNHTKQRAEWNYLSELQWYPESREIAIPENLNRLLEDSKNPTQRKLLPGQVCALLSPNNELRQTFILIATSQIGSTTFKYEDCDYQLRRYEEESWLLDNIVSYGADVIATNPKAYNALMSAFLKKPDPKIISEEDDIVRKITIAEILTETVYYAPDMEQGRIQARQLLSNIVLPFIKNTVADSSYFLSSLLAKAVALASDFGLHESGILMEVENCIKQLCCAQLQQIGGALKTRCYLKAPPDVDFYQALRMVNDALRSQNKLQVLVDAKDFLTSAGNQAIRNIMARRIRELSETTGVRFIKTCSNDLNKYQAEDISLGSQIHRTLVTILSIFASLHGDAELATRIMVESEKRFSDPPKEKLFPLQRDS</sequence>
<gene>
    <name evidence="1" type="ORF">COS12_02995</name>
</gene>
<reference evidence="2" key="1">
    <citation type="submission" date="2017-09" db="EMBL/GenBank/DDBJ databases">
        <title>Depth-based differentiation of microbial function through sediment-hosted aquifers and enrichment of novel symbionts in the deep terrestrial subsurface.</title>
        <authorList>
            <person name="Probst A.J."/>
            <person name="Ladd B."/>
            <person name="Jarett J.K."/>
            <person name="Geller-Mcgrath D.E."/>
            <person name="Sieber C.M.K."/>
            <person name="Emerson J.B."/>
            <person name="Anantharaman K."/>
            <person name="Thomas B.C."/>
            <person name="Malmstrom R."/>
            <person name="Stieglmeier M."/>
            <person name="Klingl A."/>
            <person name="Woyke T."/>
            <person name="Ryan C.M."/>
            <person name="Banfield J.F."/>
        </authorList>
    </citation>
    <scope>NUCLEOTIDE SEQUENCE [LARGE SCALE GENOMIC DNA]</scope>
</reference>
<dbReference type="Proteomes" id="UP000230116">
    <property type="component" value="Unassembled WGS sequence"/>
</dbReference>
<proteinExistence type="predicted"/>
<protein>
    <submittedName>
        <fullName evidence="1">Uncharacterized protein</fullName>
    </submittedName>
</protein>